<reference evidence="1 2" key="1">
    <citation type="submission" date="2012-01" db="EMBL/GenBank/DDBJ databases">
        <title>Complete sequence of Desulfotomaculum gibsoniae DSM 7213.</title>
        <authorList>
            <consortium name="US DOE Joint Genome Institute"/>
            <person name="Lucas S."/>
            <person name="Han J."/>
            <person name="Lapidus A."/>
            <person name="Cheng J.-F."/>
            <person name="Goodwin L."/>
            <person name="Pitluck S."/>
            <person name="Peters L."/>
            <person name="Ovchinnikova G."/>
            <person name="Teshima H."/>
            <person name="Detter J.C."/>
            <person name="Han C."/>
            <person name="Tapia R."/>
            <person name="Land M."/>
            <person name="Hauser L."/>
            <person name="Kyrpides N."/>
            <person name="Ivanova N."/>
            <person name="Pagani I."/>
            <person name="Parshina S."/>
            <person name="Plugge C."/>
            <person name="Muyzer G."/>
            <person name="Kuever J."/>
            <person name="Ivanova A."/>
            <person name="Nazina T."/>
            <person name="Klenk H.-P."/>
            <person name="Brambilla E."/>
            <person name="Spring S."/>
            <person name="Stams A.F."/>
            <person name="Woyke T."/>
        </authorList>
    </citation>
    <scope>NUCLEOTIDE SEQUENCE [LARGE SCALE GENOMIC DNA]</scope>
    <source>
        <strain evidence="1 2">DSM 7213</strain>
    </source>
</reference>
<gene>
    <name evidence="1" type="ORF">Desgi_1690</name>
</gene>
<dbReference type="EMBL" id="CP003273">
    <property type="protein sequence ID" value="AGL01160.1"/>
    <property type="molecule type" value="Genomic_DNA"/>
</dbReference>
<accession>R4KKW5</accession>
<sequence length="285" mass="32739">MTSQCLSIGTAYHKELLKDTLGQELMALKDKGLDVRMEENPAGGLTFLACCVSGGDQVEPVFTHQIAGVITDLITGKWKDKLLRDIIRTNYYYFDDEEKGTIYDYAQQKLNHNENNKEKDKLWILRRLTEYLNFNSDLVIDGFIRFRLKEYVNDLYNVADQAVDDFLSEREYNEFIQLLRYFVEIQDPRAELVNVVMRPDGVFQLYDEVGGFINSDYLKDFMADLAESEINYEDLLISALITISPRKITVHLGNGDFPAGTLETISKVFADRVSKCQGCSLCRQQ</sequence>
<dbReference type="AlphaFoldDB" id="R4KKW5"/>
<name>R4KKW5_9FIRM</name>
<organism evidence="1 2">
    <name type="scientific">Desulfoscipio gibsoniae DSM 7213</name>
    <dbReference type="NCBI Taxonomy" id="767817"/>
    <lineage>
        <taxon>Bacteria</taxon>
        <taxon>Bacillati</taxon>
        <taxon>Bacillota</taxon>
        <taxon>Clostridia</taxon>
        <taxon>Eubacteriales</taxon>
        <taxon>Desulfallaceae</taxon>
        <taxon>Desulfoscipio</taxon>
    </lineage>
</organism>
<dbReference type="OrthoDB" id="2986513at2"/>
<keyword evidence="2" id="KW-1185">Reference proteome</keyword>
<dbReference type="Proteomes" id="UP000013520">
    <property type="component" value="Chromosome"/>
</dbReference>
<dbReference type="STRING" id="767817.Desgi_1690"/>
<evidence type="ECO:0000313" key="1">
    <source>
        <dbReference type="EMBL" id="AGL01160.1"/>
    </source>
</evidence>
<dbReference type="HOGENOM" id="CLU_066420_1_0_9"/>
<dbReference type="Pfam" id="PF08812">
    <property type="entry name" value="YtxC"/>
    <property type="match status" value="1"/>
</dbReference>
<proteinExistence type="predicted"/>
<dbReference type="NCBIfam" id="TIGR02834">
    <property type="entry name" value="spo_ytxC"/>
    <property type="match status" value="1"/>
</dbReference>
<dbReference type="InterPro" id="IPR014199">
    <property type="entry name" value="Spore_YtxC"/>
</dbReference>
<protein>
    <submittedName>
        <fullName evidence="1">Putative sporulation protein YtxC</fullName>
    </submittedName>
</protein>
<evidence type="ECO:0000313" key="2">
    <source>
        <dbReference type="Proteomes" id="UP000013520"/>
    </source>
</evidence>
<dbReference type="KEGG" id="dgi:Desgi_1690"/>
<dbReference type="RefSeq" id="WP_006522394.1">
    <property type="nucleotide sequence ID" value="NC_021184.1"/>
</dbReference>
<dbReference type="eggNOG" id="ENOG5031S9P">
    <property type="taxonomic scope" value="Bacteria"/>
</dbReference>